<dbReference type="CDD" id="cd19941">
    <property type="entry name" value="TIL"/>
    <property type="match status" value="2"/>
</dbReference>
<keyword evidence="6" id="KW-0481">Metalloenzyme inhibitor</keyword>
<sequence length="168" mass="18551">MISKMSVKLFLLCVTISVNYVTSAGLVCDRENEHYECGSACQTTCATLGTVCPIVNIRCNDACYCDEGFARDDNGICIPEGECPRRSRERRAHKKPASICPGEFEVYTDCYKDCPPNTCLSLVAKFKCDGSEPCKKGCVCQSGYLRQKADTPCIPIRECMEMKNAPQS</sequence>
<keyword evidence="2" id="KW-1015">Disulfide bond</keyword>
<dbReference type="Proteomes" id="UP000301870">
    <property type="component" value="Chromosome 9"/>
</dbReference>
<protein>
    <submittedName>
        <fullName evidence="6">Inducible metalloproteinase inhibitor protein-like</fullName>
    </submittedName>
</protein>
<dbReference type="OrthoDB" id="6236007at2759"/>
<dbReference type="Pfam" id="PF01826">
    <property type="entry name" value="TIL"/>
    <property type="match status" value="2"/>
</dbReference>
<dbReference type="AlphaFoldDB" id="A0A9J7DVL2"/>
<accession>A0A9J7DVL2</accession>
<keyword evidence="3" id="KW-0732">Signal</keyword>
<dbReference type="PANTHER" id="PTHR23259:SF70">
    <property type="entry name" value="ACCESSORY GLAND PROTEIN ACP62F-RELATED"/>
    <property type="match status" value="1"/>
</dbReference>
<evidence type="ECO:0000256" key="1">
    <source>
        <dbReference type="ARBA" id="ARBA00022690"/>
    </source>
</evidence>
<keyword evidence="6" id="KW-0483">Metalloprotease inhibitor</keyword>
<evidence type="ECO:0000259" key="4">
    <source>
        <dbReference type="Pfam" id="PF01826"/>
    </source>
</evidence>
<evidence type="ECO:0000313" key="5">
    <source>
        <dbReference type="Proteomes" id="UP000301870"/>
    </source>
</evidence>
<dbReference type="SUPFAM" id="SSF57567">
    <property type="entry name" value="Serine protease inhibitors"/>
    <property type="match status" value="2"/>
</dbReference>
<dbReference type="InterPro" id="IPR036084">
    <property type="entry name" value="Ser_inhib-like_sf"/>
</dbReference>
<dbReference type="GeneID" id="111349632"/>
<dbReference type="RefSeq" id="XP_022816594.1">
    <property type="nucleotide sequence ID" value="XM_022960826.1"/>
</dbReference>
<name>A0A9J7DVL2_SPOLT</name>
<feature type="chain" id="PRO_5039945164" evidence="3">
    <location>
        <begin position="24"/>
        <end position="168"/>
    </location>
</feature>
<proteinExistence type="predicted"/>
<dbReference type="Gene3D" id="2.10.25.10">
    <property type="entry name" value="Laminin"/>
    <property type="match status" value="2"/>
</dbReference>
<feature type="signal peptide" evidence="3">
    <location>
        <begin position="1"/>
        <end position="23"/>
    </location>
</feature>
<evidence type="ECO:0000313" key="6">
    <source>
        <dbReference type="RefSeq" id="XP_022816594.1"/>
    </source>
</evidence>
<reference evidence="6" key="1">
    <citation type="submission" date="2025-08" db="UniProtKB">
        <authorList>
            <consortium name="RefSeq"/>
        </authorList>
    </citation>
    <scope>IDENTIFICATION</scope>
    <source>
        <strain evidence="6">Ishihara</strain>
        <tissue evidence="6">Whole body</tissue>
    </source>
</reference>
<dbReference type="PANTHER" id="PTHR23259">
    <property type="entry name" value="RIDDLE"/>
    <property type="match status" value="1"/>
</dbReference>
<evidence type="ECO:0000256" key="2">
    <source>
        <dbReference type="ARBA" id="ARBA00023157"/>
    </source>
</evidence>
<organism evidence="5 6">
    <name type="scientific">Spodoptera litura</name>
    <name type="common">Asian cotton leafworm</name>
    <dbReference type="NCBI Taxonomy" id="69820"/>
    <lineage>
        <taxon>Eukaryota</taxon>
        <taxon>Metazoa</taxon>
        <taxon>Ecdysozoa</taxon>
        <taxon>Arthropoda</taxon>
        <taxon>Hexapoda</taxon>
        <taxon>Insecta</taxon>
        <taxon>Pterygota</taxon>
        <taxon>Neoptera</taxon>
        <taxon>Endopterygota</taxon>
        <taxon>Lepidoptera</taxon>
        <taxon>Glossata</taxon>
        <taxon>Ditrysia</taxon>
        <taxon>Noctuoidea</taxon>
        <taxon>Noctuidae</taxon>
        <taxon>Amphipyrinae</taxon>
        <taxon>Spodoptera</taxon>
    </lineage>
</organism>
<gene>
    <name evidence="6" type="primary">LOC111349632</name>
</gene>
<feature type="domain" description="TIL" evidence="4">
    <location>
        <begin position="103"/>
        <end position="159"/>
    </location>
</feature>
<keyword evidence="1 6" id="KW-0646">Protease inhibitor</keyword>
<dbReference type="FunFam" id="2.10.25.10:FF:000674">
    <property type="entry name" value="Mucin-2"/>
    <property type="match status" value="2"/>
</dbReference>
<keyword evidence="5" id="KW-1185">Reference proteome</keyword>
<dbReference type="GO" id="GO:0030414">
    <property type="term" value="F:peptidase inhibitor activity"/>
    <property type="evidence" value="ECO:0007669"/>
    <property type="project" value="UniProtKB-KW"/>
</dbReference>
<dbReference type="InterPro" id="IPR002919">
    <property type="entry name" value="TIL_dom"/>
</dbReference>
<dbReference type="InterPro" id="IPR051368">
    <property type="entry name" value="SerProtInhib-TIL_Domain"/>
</dbReference>
<feature type="domain" description="TIL" evidence="4">
    <location>
        <begin position="28"/>
        <end position="83"/>
    </location>
</feature>
<evidence type="ECO:0000256" key="3">
    <source>
        <dbReference type="SAM" id="SignalP"/>
    </source>
</evidence>
<dbReference type="KEGG" id="sliu:111349632"/>